<keyword evidence="1" id="KW-0808">Transferase</keyword>
<organism evidence="1 2">
    <name type="scientific">Futiania mangrovi</name>
    <dbReference type="NCBI Taxonomy" id="2959716"/>
    <lineage>
        <taxon>Bacteria</taxon>
        <taxon>Pseudomonadati</taxon>
        <taxon>Pseudomonadota</taxon>
        <taxon>Alphaproteobacteria</taxon>
        <taxon>Futianiales</taxon>
        <taxon>Futianiaceae</taxon>
        <taxon>Futiania</taxon>
    </lineage>
</organism>
<sequence>MSLSRRLRRLAFGLATLAGRPRGFFIPYRYASGVDVPGHDAYPEIGGLLDAARPRFADCLNALEAHADAFARIGSAPPPAPRWTQDWFPTPDAAVLYHMVATLAPLRLVEVGSGHSTRFAMAAVADGALATRITAIDPAPRADIAALPLTLLRTTVQQVDDAPFAALRPGDILSIDSSHILMPGTDVDRLFARVLPALPAGVTVHIHDIFLPDGYPAGWAWRGYNEQNAVAALLAGGGWEILWASHYAVTRMRDEVSASVIGRLPTVPGAQPAGLWLRKM</sequence>
<dbReference type="GO" id="GO:0032259">
    <property type="term" value="P:methylation"/>
    <property type="evidence" value="ECO:0007669"/>
    <property type="project" value="UniProtKB-KW"/>
</dbReference>
<gene>
    <name evidence="1" type="ORF">NJQ99_08915</name>
</gene>
<dbReference type="EMBL" id="JAMZFT010000002">
    <property type="protein sequence ID" value="MCP1336526.1"/>
    <property type="molecule type" value="Genomic_DNA"/>
</dbReference>
<dbReference type="AlphaFoldDB" id="A0A9J6PDS0"/>
<evidence type="ECO:0000313" key="1">
    <source>
        <dbReference type="EMBL" id="MCP1336526.1"/>
    </source>
</evidence>
<dbReference type="GO" id="GO:0008168">
    <property type="term" value="F:methyltransferase activity"/>
    <property type="evidence" value="ECO:0007669"/>
    <property type="project" value="UniProtKB-KW"/>
</dbReference>
<protein>
    <submittedName>
        <fullName evidence="1">Class I SAM-dependent methyltransferase</fullName>
    </submittedName>
</protein>
<dbReference type="Proteomes" id="UP001055804">
    <property type="component" value="Unassembled WGS sequence"/>
</dbReference>
<dbReference type="SUPFAM" id="SSF53335">
    <property type="entry name" value="S-adenosyl-L-methionine-dependent methyltransferases"/>
    <property type="match status" value="1"/>
</dbReference>
<dbReference type="RefSeq" id="WP_269332481.1">
    <property type="nucleotide sequence ID" value="NZ_JAMZFT010000002.1"/>
</dbReference>
<proteinExistence type="predicted"/>
<keyword evidence="2" id="KW-1185">Reference proteome</keyword>
<dbReference type="Pfam" id="PF13578">
    <property type="entry name" value="Methyltransf_24"/>
    <property type="match status" value="1"/>
</dbReference>
<dbReference type="Gene3D" id="3.40.50.150">
    <property type="entry name" value="Vaccinia Virus protein VP39"/>
    <property type="match status" value="1"/>
</dbReference>
<accession>A0A9J6PDS0</accession>
<dbReference type="InterPro" id="IPR029063">
    <property type="entry name" value="SAM-dependent_MTases_sf"/>
</dbReference>
<reference evidence="1" key="1">
    <citation type="submission" date="2022-06" db="EMBL/GenBank/DDBJ databases">
        <title>Isolation and Genomics of Futiania mangrovii gen. nov., sp. nov., a Rare and Metabolically-versatile member in the Class Alphaproteobacteria.</title>
        <authorList>
            <person name="Liu L."/>
            <person name="Huang W.-C."/>
            <person name="Pan J."/>
            <person name="Li J."/>
            <person name="Huang Y."/>
            <person name="Du H."/>
            <person name="Liu Y."/>
            <person name="Li M."/>
        </authorList>
    </citation>
    <scope>NUCLEOTIDE SEQUENCE</scope>
    <source>
        <strain evidence="1">FT118</strain>
    </source>
</reference>
<name>A0A9J6PDS0_9PROT</name>
<comment type="caution">
    <text evidence="1">The sequence shown here is derived from an EMBL/GenBank/DDBJ whole genome shotgun (WGS) entry which is preliminary data.</text>
</comment>
<evidence type="ECO:0000313" key="2">
    <source>
        <dbReference type="Proteomes" id="UP001055804"/>
    </source>
</evidence>
<keyword evidence="1" id="KW-0489">Methyltransferase</keyword>